<dbReference type="Pfam" id="PF01139">
    <property type="entry name" value="RtcB"/>
    <property type="match status" value="1"/>
</dbReference>
<evidence type="ECO:0000256" key="10">
    <source>
        <dbReference type="PIRSR" id="PIRSR601233-3"/>
    </source>
</evidence>
<evidence type="ECO:0000256" key="1">
    <source>
        <dbReference type="ARBA" id="ARBA00012726"/>
    </source>
</evidence>
<feature type="binding site" evidence="10">
    <location>
        <position position="116"/>
    </location>
    <ligand>
        <name>Mn(2+)</name>
        <dbReference type="ChEBI" id="CHEBI:29035"/>
        <label>1</label>
    </ligand>
</feature>
<protein>
    <recommendedName>
        <fullName evidence="1">3'-phosphate/5'-hydroxy nucleic acid ligase</fullName>
        <ecNumber evidence="1">6.5.1.8</ecNumber>
    </recommendedName>
</protein>
<comment type="catalytic activity">
    <reaction evidence="7">
        <text>a 3'-end 3'-phospho-ribonucleotide-RNA + a 5'-end dephospho-ribonucleoside-RNA + GTP = a ribonucleotidyl-ribonucleotide-RNA + GMP + diphosphate</text>
        <dbReference type="Rhea" id="RHEA:68076"/>
        <dbReference type="Rhea" id="RHEA-COMP:10463"/>
        <dbReference type="Rhea" id="RHEA-COMP:13936"/>
        <dbReference type="Rhea" id="RHEA-COMP:17355"/>
        <dbReference type="ChEBI" id="CHEBI:33019"/>
        <dbReference type="ChEBI" id="CHEBI:37565"/>
        <dbReference type="ChEBI" id="CHEBI:58115"/>
        <dbReference type="ChEBI" id="CHEBI:83062"/>
        <dbReference type="ChEBI" id="CHEBI:138284"/>
        <dbReference type="ChEBI" id="CHEBI:173118"/>
        <dbReference type="EC" id="6.5.1.8"/>
    </reaction>
</comment>
<dbReference type="InterPro" id="IPR036025">
    <property type="entry name" value="RtcB-like_sf"/>
</dbReference>
<keyword evidence="2 12" id="KW-0436">Ligase</keyword>
<evidence type="ECO:0000256" key="3">
    <source>
        <dbReference type="ARBA" id="ARBA00022723"/>
    </source>
</evidence>
<dbReference type="GO" id="GO:0042245">
    <property type="term" value="P:RNA repair"/>
    <property type="evidence" value="ECO:0007669"/>
    <property type="project" value="TreeGrafter"/>
</dbReference>
<dbReference type="GO" id="GO:0005525">
    <property type="term" value="F:GTP binding"/>
    <property type="evidence" value="ECO:0007669"/>
    <property type="project" value="UniProtKB-KW"/>
</dbReference>
<feature type="binding site" evidence="9">
    <location>
        <begin position="344"/>
        <end position="347"/>
    </location>
    <ligand>
        <name>GMP</name>
        <dbReference type="ChEBI" id="CHEBI:58115"/>
    </ligand>
</feature>
<feature type="binding site" evidence="10">
    <location>
        <position position="238"/>
    </location>
    <ligand>
        <name>Mn(2+)</name>
        <dbReference type="ChEBI" id="CHEBI:29035"/>
        <label>2</label>
    </ligand>
</feature>
<gene>
    <name evidence="12" type="ORF">M0812_16112</name>
</gene>
<comment type="cofactor">
    <cofactor evidence="10">
        <name>Mn(2+)</name>
        <dbReference type="ChEBI" id="CHEBI:29035"/>
    </cofactor>
    <text evidence="10">Binds 2 manganese ions per subunit.</text>
</comment>
<feature type="active site" description="GMP-histidine intermediate" evidence="8">
    <location>
        <position position="368"/>
    </location>
</feature>
<evidence type="ECO:0000256" key="4">
    <source>
        <dbReference type="ARBA" id="ARBA00022741"/>
    </source>
</evidence>
<dbReference type="PANTHER" id="PTHR43749:SF2">
    <property type="entry name" value="RNA-SPLICING LIGASE RTCB"/>
    <property type="match status" value="1"/>
</dbReference>
<dbReference type="InterPro" id="IPR052915">
    <property type="entry name" value="RtcB-like"/>
</dbReference>
<feature type="region of interest" description="Disordered" evidence="11">
    <location>
        <begin position="1"/>
        <end position="39"/>
    </location>
</feature>
<keyword evidence="4 9" id="KW-0547">Nucleotide-binding</keyword>
<dbReference type="GO" id="GO:0003909">
    <property type="term" value="F:DNA ligase activity"/>
    <property type="evidence" value="ECO:0007669"/>
    <property type="project" value="TreeGrafter"/>
</dbReference>
<evidence type="ECO:0000256" key="5">
    <source>
        <dbReference type="ARBA" id="ARBA00023134"/>
    </source>
</evidence>
<dbReference type="GO" id="GO:0006281">
    <property type="term" value="P:DNA repair"/>
    <property type="evidence" value="ECO:0007669"/>
    <property type="project" value="TreeGrafter"/>
</dbReference>
<feature type="binding site" evidence="9">
    <location>
        <begin position="368"/>
        <end position="371"/>
    </location>
    <ligand>
        <name>GMP</name>
        <dbReference type="ChEBI" id="CHEBI:58115"/>
    </ligand>
</feature>
<dbReference type="SUPFAM" id="SSF103365">
    <property type="entry name" value="Hypothetical protein PH1602"/>
    <property type="match status" value="1"/>
</dbReference>
<dbReference type="EC" id="6.5.1.8" evidence="1"/>
<evidence type="ECO:0000313" key="13">
    <source>
        <dbReference type="Proteomes" id="UP001146793"/>
    </source>
</evidence>
<dbReference type="GO" id="GO:0030145">
    <property type="term" value="F:manganese ion binding"/>
    <property type="evidence" value="ECO:0007669"/>
    <property type="project" value="TreeGrafter"/>
</dbReference>
<evidence type="ECO:0000256" key="7">
    <source>
        <dbReference type="ARBA" id="ARBA00047746"/>
    </source>
</evidence>
<reference evidence="12" key="1">
    <citation type="submission" date="2022-08" db="EMBL/GenBank/DDBJ databases">
        <title>Novel sulphate-reducing endosymbionts in the free-living metamonad Anaeramoeba.</title>
        <authorList>
            <person name="Jerlstrom-Hultqvist J."/>
            <person name="Cepicka I."/>
            <person name="Gallot-Lavallee L."/>
            <person name="Salas-Leiva D."/>
            <person name="Curtis B.A."/>
            <person name="Zahonova K."/>
            <person name="Pipaliya S."/>
            <person name="Dacks J."/>
            <person name="Roger A.J."/>
        </authorList>
    </citation>
    <scope>NUCLEOTIDE SEQUENCE</scope>
    <source>
        <strain evidence="12">Busselton2</strain>
    </source>
</reference>
<dbReference type="AlphaFoldDB" id="A0AAV7ZJS1"/>
<feature type="binding site" evidence="10">
    <location>
        <position position="318"/>
    </location>
    <ligand>
        <name>Mn(2+)</name>
        <dbReference type="ChEBI" id="CHEBI:29035"/>
        <label>2</label>
    </ligand>
</feature>
<organism evidence="12 13">
    <name type="scientific">Anaeramoeba flamelloides</name>
    <dbReference type="NCBI Taxonomy" id="1746091"/>
    <lineage>
        <taxon>Eukaryota</taxon>
        <taxon>Metamonada</taxon>
        <taxon>Anaeramoebidae</taxon>
        <taxon>Anaeramoeba</taxon>
    </lineage>
</organism>
<dbReference type="Gene3D" id="3.90.1860.10">
    <property type="entry name" value="tRNA-splicing ligase RtcB"/>
    <property type="match status" value="1"/>
</dbReference>
<dbReference type="EMBL" id="JANTQA010000032">
    <property type="protein sequence ID" value="KAJ3440064.1"/>
    <property type="molecule type" value="Genomic_DNA"/>
</dbReference>
<keyword evidence="5 9" id="KW-0342">GTP-binding</keyword>
<sequence>MSQEKKQTNTTENEKEKEIKQEQEQEQEQEKEKEKEKEKKTLLKPIKIVGEHCEALIYSPELDEKTQEQIQATMDHIAFKGSTVRIMPDVHAGAGSVIGFTATLTDKIIPNIVGVDIGCGVVAVNLGKQTFDEERFKEVDKFIHKTIPSGFNINRGEQLEKDMLAVLQSIDPERDLEETINQFKELGKAIGVDVNQQNKKKRNKRKNVIMRSIGTLGGGNHFIELDRDDQEDVWLTVHTGSRNLGLQVANFHQRKAKGIVGKMNGREYLEGENAKLYYKHMEIAQFYAKFQRRMIAHRICQGYFELPLSSVTVIESVHNYINFEDNIIRKGAISALDGEKVVIPFNMAAGLIIGTGKGNPDWNNSAPHGAGRVMSRTKAKKTIPLDDFKKVMKKAGVWSSCVVKSVLDEAPQVYKNFEEIMIFIEPTVKIERILKPIYNFKAK</sequence>
<evidence type="ECO:0000256" key="6">
    <source>
        <dbReference type="ARBA" id="ARBA00023211"/>
    </source>
</evidence>
<feature type="binding site" evidence="10">
    <location>
        <position position="221"/>
    </location>
    <ligand>
        <name>Mn(2+)</name>
        <dbReference type="ChEBI" id="CHEBI:29035"/>
        <label>1</label>
    </ligand>
</feature>
<evidence type="ECO:0000256" key="8">
    <source>
        <dbReference type="PIRSR" id="PIRSR601233-1"/>
    </source>
</evidence>
<proteinExistence type="predicted"/>
<feature type="binding site" evidence="9">
    <location>
        <begin position="318"/>
        <end position="319"/>
    </location>
    <ligand>
        <name>GMP</name>
        <dbReference type="ChEBI" id="CHEBI:58115"/>
    </ligand>
</feature>
<accession>A0AAV7ZJS1</accession>
<keyword evidence="6 10" id="KW-0464">Manganese</keyword>
<evidence type="ECO:0000256" key="11">
    <source>
        <dbReference type="SAM" id="MobiDB-lite"/>
    </source>
</evidence>
<dbReference type="PANTHER" id="PTHR43749">
    <property type="entry name" value="RNA-SPLICING LIGASE RTCB"/>
    <property type="match status" value="1"/>
</dbReference>
<evidence type="ECO:0000256" key="2">
    <source>
        <dbReference type="ARBA" id="ARBA00022598"/>
    </source>
</evidence>
<dbReference type="Proteomes" id="UP001146793">
    <property type="component" value="Unassembled WGS sequence"/>
</dbReference>
<keyword evidence="3 10" id="KW-0479">Metal-binding</keyword>
<name>A0AAV7ZJS1_9EUKA</name>
<dbReference type="InterPro" id="IPR001233">
    <property type="entry name" value="RtcB"/>
</dbReference>
<dbReference type="GO" id="GO:0170057">
    <property type="term" value="F:RNA ligase (GTP) activity"/>
    <property type="evidence" value="ECO:0007669"/>
    <property type="project" value="UniProtKB-EC"/>
</dbReference>
<feature type="binding site" evidence="9">
    <location>
        <begin position="220"/>
        <end position="224"/>
    </location>
    <ligand>
        <name>GMP</name>
        <dbReference type="ChEBI" id="CHEBI:58115"/>
    </ligand>
</feature>
<evidence type="ECO:0000256" key="9">
    <source>
        <dbReference type="PIRSR" id="PIRSR601233-2"/>
    </source>
</evidence>
<evidence type="ECO:0000313" key="12">
    <source>
        <dbReference type="EMBL" id="KAJ3440064.1"/>
    </source>
</evidence>
<comment type="caution">
    <text evidence="12">The sequence shown here is derived from an EMBL/GenBank/DDBJ whole genome shotgun (WGS) entry which is preliminary data.</text>
</comment>
<dbReference type="GO" id="GO:0006396">
    <property type="term" value="P:RNA processing"/>
    <property type="evidence" value="ECO:0007669"/>
    <property type="project" value="InterPro"/>
</dbReference>